<dbReference type="SUPFAM" id="SSF53623">
    <property type="entry name" value="MurD-like peptide ligases, catalytic domain"/>
    <property type="match status" value="1"/>
</dbReference>
<dbReference type="InterPro" id="IPR035911">
    <property type="entry name" value="MurE/MurF_N"/>
</dbReference>
<dbReference type="InterPro" id="IPR036565">
    <property type="entry name" value="Mur-like_cat_sf"/>
</dbReference>
<keyword evidence="8" id="KW-0460">Magnesium</keyword>
<reference evidence="13 14" key="1">
    <citation type="journal article" date="2003" name="Int. J. Syst. Evol. Microbiol.">
        <title>Halobacillus salinus sp. nov., isolated from a salt lake on the coast of the East Sea in Korea.</title>
        <authorList>
            <person name="Yoon J.H."/>
            <person name="Kang K.H."/>
            <person name="Park Y.H."/>
        </authorList>
    </citation>
    <scope>NUCLEOTIDE SEQUENCE [LARGE SCALE GENOMIC DNA]</scope>
    <source>
        <strain evidence="13 14">HSL-3</strain>
    </source>
</reference>
<feature type="domain" description="Mur ligase N-terminal catalytic" evidence="10">
    <location>
        <begin position="24"/>
        <end position="95"/>
    </location>
</feature>
<feature type="binding site" evidence="8">
    <location>
        <position position="186"/>
    </location>
    <ligand>
        <name>UDP-N-acetyl-alpha-D-muramoyl-L-alanyl-D-glutamate</name>
        <dbReference type="ChEBI" id="CHEBI:83900"/>
    </ligand>
</feature>
<keyword evidence="14" id="KW-1185">Reference proteome</keyword>
<dbReference type="GO" id="GO:0008765">
    <property type="term" value="F:UDP-N-acetylmuramoylalanyl-D-glutamate-2,6-diaminopimelate ligase activity"/>
    <property type="evidence" value="ECO:0007669"/>
    <property type="project" value="UniProtKB-UniRule"/>
</dbReference>
<keyword evidence="8" id="KW-0067">ATP-binding</keyword>
<keyword evidence="8" id="KW-0547">Nucleotide-binding</keyword>
<keyword evidence="4 8" id="KW-0133">Cell shape</keyword>
<keyword evidence="7 8" id="KW-0961">Cell wall biogenesis/degradation</keyword>
<comment type="catalytic activity">
    <reaction evidence="8">
        <text>UDP-N-acetyl-alpha-D-muramoyl-L-alanyl-D-glutamate + meso-2,6-diaminopimelate + ATP = UDP-N-acetyl-alpha-D-muramoyl-L-alanyl-gamma-D-glutamyl-meso-2,6-diaminopimelate + ADP + phosphate + H(+)</text>
        <dbReference type="Rhea" id="RHEA:23676"/>
        <dbReference type="ChEBI" id="CHEBI:15378"/>
        <dbReference type="ChEBI" id="CHEBI:30616"/>
        <dbReference type="ChEBI" id="CHEBI:43474"/>
        <dbReference type="ChEBI" id="CHEBI:57791"/>
        <dbReference type="ChEBI" id="CHEBI:83900"/>
        <dbReference type="ChEBI" id="CHEBI:83905"/>
        <dbReference type="ChEBI" id="CHEBI:456216"/>
        <dbReference type="EC" id="6.3.2.13"/>
    </reaction>
</comment>
<protein>
    <recommendedName>
        <fullName evidence="8">UDP-N-acetylmuramoyl-L-alanyl-D-glutamate--2,6-diaminopimelate ligase</fullName>
        <ecNumber evidence="8">6.3.2.13</ecNumber>
    </recommendedName>
    <alternativeName>
        <fullName evidence="8">Meso-A2pm-adding enzyme</fullName>
    </alternativeName>
    <alternativeName>
        <fullName evidence="8">Meso-diaminopimelate-adding enzyme</fullName>
    </alternativeName>
    <alternativeName>
        <fullName evidence="8">UDP-MurNAc-L-Ala-D-Glu:meso-diaminopimelate ligase</fullName>
    </alternativeName>
    <alternativeName>
        <fullName evidence="8">UDP-MurNAc-tripeptide synthetase</fullName>
    </alternativeName>
    <alternativeName>
        <fullName evidence="8">UDP-N-acetylmuramyl-tripeptide synthetase</fullName>
    </alternativeName>
</protein>
<feature type="binding site" evidence="8">
    <location>
        <position position="461"/>
    </location>
    <ligand>
        <name>meso-2,6-diaminopimelate</name>
        <dbReference type="ChEBI" id="CHEBI:57791"/>
    </ligand>
</feature>
<dbReference type="Pfam" id="PF01225">
    <property type="entry name" value="Mur_ligase"/>
    <property type="match status" value="1"/>
</dbReference>
<keyword evidence="8 13" id="KW-0436">Ligase</keyword>
<evidence type="ECO:0000256" key="3">
    <source>
        <dbReference type="ARBA" id="ARBA00022618"/>
    </source>
</evidence>
<comment type="cofactor">
    <cofactor evidence="8">
        <name>Mg(2+)</name>
        <dbReference type="ChEBI" id="CHEBI:18420"/>
    </cofactor>
</comment>
<dbReference type="InterPro" id="IPR013221">
    <property type="entry name" value="Mur_ligase_cen"/>
</dbReference>
<dbReference type="Gene3D" id="3.90.190.20">
    <property type="entry name" value="Mur ligase, C-terminal domain"/>
    <property type="match status" value="1"/>
</dbReference>
<dbReference type="Pfam" id="PF08245">
    <property type="entry name" value="Mur_ligase_M"/>
    <property type="match status" value="1"/>
</dbReference>
<comment type="pathway">
    <text evidence="1 8 9">Cell wall biogenesis; peptidoglycan biosynthesis.</text>
</comment>
<sequence length="489" mass="54323">MRAEALLENIRFYRATSQINNLDIKGISMDSRKTLPGDIFICMKGIKADGHEFVADAVAKGAVAIMAEEPVAAPVPVLYVNDTSRALAMTASAFYHFPTEQLRLIGITGTNGKTTVSYLLDELFTHHRHTTGVIGTIQVKIAGKTTPVQHTTPDSLSLQRYFAQMVEESVDTCIMEVSSHALDQGRVFGCDFDVAVFTNLTRDHLDYHENFEDYFRAKSLLFAQLGNGYNRKGLKYAIINKDATYATRLIQSTSQTLLTYGIQEKADVRALDIRCSESGTSYLLQSPAGDIKVNSPLMGMFSIYNMLAAASVGLLYGIPLTTIKKSFEHTSGVKGRFEPVNEGQPFGVVVDYAHTPDSLENVLNTIRQFCKGKVWVVVGCGGDRDRTKRPMMAKVAVELGDYAIFTTDNPRTEDPEDIFHDMIEDISIGYEWVPDRKSAIQKAIQGARKGDMVLIAGKGHETYQERNGIRTHFDDCEEARKILRTIKET</sequence>
<comment type="subcellular location">
    <subcellularLocation>
        <location evidence="8 9">Cytoplasm</location>
    </subcellularLocation>
</comment>
<evidence type="ECO:0000259" key="12">
    <source>
        <dbReference type="Pfam" id="PF08245"/>
    </source>
</evidence>
<gene>
    <name evidence="8" type="primary">murE</name>
    <name evidence="13" type="ORF">E4663_08440</name>
</gene>
<dbReference type="GO" id="GO:0005524">
    <property type="term" value="F:ATP binding"/>
    <property type="evidence" value="ECO:0007669"/>
    <property type="project" value="UniProtKB-UniRule"/>
</dbReference>
<dbReference type="PANTHER" id="PTHR23135:SF4">
    <property type="entry name" value="UDP-N-ACETYLMURAMOYL-L-ALANYL-D-GLUTAMATE--2,6-DIAMINOPIMELATE LIGASE MURE HOMOLOG, CHLOROPLASTIC"/>
    <property type="match status" value="1"/>
</dbReference>
<evidence type="ECO:0000313" key="13">
    <source>
        <dbReference type="EMBL" id="TGB05008.1"/>
    </source>
</evidence>
<dbReference type="Proteomes" id="UP000297982">
    <property type="component" value="Unassembled WGS sequence"/>
</dbReference>
<feature type="binding site" evidence="8">
    <location>
        <position position="31"/>
    </location>
    <ligand>
        <name>UDP-N-acetyl-alpha-D-muramoyl-L-alanyl-D-glutamate</name>
        <dbReference type="ChEBI" id="CHEBI:83900"/>
    </ligand>
</feature>
<dbReference type="GO" id="GO:0005737">
    <property type="term" value="C:cytoplasm"/>
    <property type="evidence" value="ECO:0007669"/>
    <property type="project" value="UniProtKB-SubCell"/>
</dbReference>
<dbReference type="Gene3D" id="3.40.1190.10">
    <property type="entry name" value="Mur-like, catalytic domain"/>
    <property type="match status" value="1"/>
</dbReference>
<dbReference type="HAMAP" id="MF_00208">
    <property type="entry name" value="MurE"/>
    <property type="match status" value="1"/>
</dbReference>
<dbReference type="Gene3D" id="3.40.1390.10">
    <property type="entry name" value="MurE/MurF, N-terminal domain"/>
    <property type="match status" value="1"/>
</dbReference>
<evidence type="ECO:0000256" key="2">
    <source>
        <dbReference type="ARBA" id="ARBA00005898"/>
    </source>
</evidence>
<dbReference type="STRING" id="192814.GCA_900166575_02027"/>
<evidence type="ECO:0000256" key="6">
    <source>
        <dbReference type="ARBA" id="ARBA00023306"/>
    </source>
</evidence>
<feature type="binding site" evidence="8">
    <location>
        <position position="184"/>
    </location>
    <ligand>
        <name>UDP-N-acetyl-alpha-D-muramoyl-L-alanyl-D-glutamate</name>
        <dbReference type="ChEBI" id="CHEBI:83900"/>
    </ligand>
</feature>
<evidence type="ECO:0000256" key="1">
    <source>
        <dbReference type="ARBA" id="ARBA00004752"/>
    </source>
</evidence>
<proteinExistence type="inferred from homology"/>
<dbReference type="SUPFAM" id="SSF63418">
    <property type="entry name" value="MurE/MurF N-terminal domain"/>
    <property type="match status" value="1"/>
</dbReference>
<dbReference type="EMBL" id="SRJC01000001">
    <property type="protein sequence ID" value="TGB05008.1"/>
    <property type="molecule type" value="Genomic_DNA"/>
</dbReference>
<name>A0A4Z0H3L3_9BACI</name>
<comment type="PTM">
    <text evidence="8">Carboxylation is probably crucial for Mg(2+) binding and, consequently, for the gamma-phosphate positioning of ATP.</text>
</comment>
<dbReference type="NCBIfam" id="NF001126">
    <property type="entry name" value="PRK00139.1-4"/>
    <property type="match status" value="1"/>
</dbReference>
<dbReference type="RefSeq" id="WP_135327266.1">
    <property type="nucleotide sequence ID" value="NZ_SRJC01000001.1"/>
</dbReference>
<dbReference type="UniPathway" id="UPA00219"/>
<feature type="short sequence motif" description="Meso-diaminopimelate recognition motif" evidence="8">
    <location>
        <begin position="408"/>
        <end position="411"/>
    </location>
</feature>
<evidence type="ECO:0000259" key="11">
    <source>
        <dbReference type="Pfam" id="PF02875"/>
    </source>
</evidence>
<dbReference type="GO" id="GO:0051301">
    <property type="term" value="P:cell division"/>
    <property type="evidence" value="ECO:0007669"/>
    <property type="project" value="UniProtKB-KW"/>
</dbReference>
<feature type="binding site" evidence="8">
    <location>
        <position position="457"/>
    </location>
    <ligand>
        <name>meso-2,6-diaminopimelate</name>
        <dbReference type="ChEBI" id="CHEBI:57791"/>
    </ligand>
</feature>
<organism evidence="13 14">
    <name type="scientific">Halobacillus salinus</name>
    <dbReference type="NCBI Taxonomy" id="192814"/>
    <lineage>
        <taxon>Bacteria</taxon>
        <taxon>Bacillati</taxon>
        <taxon>Bacillota</taxon>
        <taxon>Bacilli</taxon>
        <taxon>Bacillales</taxon>
        <taxon>Bacillaceae</taxon>
        <taxon>Halobacillus</taxon>
    </lineage>
</organism>
<dbReference type="GO" id="GO:0008360">
    <property type="term" value="P:regulation of cell shape"/>
    <property type="evidence" value="ECO:0007669"/>
    <property type="project" value="UniProtKB-KW"/>
</dbReference>
<keyword evidence="3 8" id="KW-0132">Cell division</keyword>
<comment type="caution">
    <text evidence="13">The sequence shown here is derived from an EMBL/GenBank/DDBJ whole genome shotgun (WGS) entry which is preliminary data.</text>
</comment>
<dbReference type="EC" id="6.3.2.13" evidence="8"/>
<evidence type="ECO:0000256" key="8">
    <source>
        <dbReference type="HAMAP-Rule" id="MF_00208"/>
    </source>
</evidence>
<feature type="modified residue" description="N6-carboxylysine" evidence="8">
    <location>
        <position position="218"/>
    </location>
</feature>
<evidence type="ECO:0000259" key="10">
    <source>
        <dbReference type="Pfam" id="PF01225"/>
    </source>
</evidence>
<dbReference type="InterPro" id="IPR005761">
    <property type="entry name" value="UDP-N-AcMur-Glu-dNH2Pim_ligase"/>
</dbReference>
<feature type="domain" description="Mur ligase C-terminal" evidence="11">
    <location>
        <begin position="335"/>
        <end position="459"/>
    </location>
</feature>
<dbReference type="GO" id="GO:0071555">
    <property type="term" value="P:cell wall organization"/>
    <property type="evidence" value="ECO:0007669"/>
    <property type="project" value="UniProtKB-KW"/>
</dbReference>
<dbReference type="Pfam" id="PF02875">
    <property type="entry name" value="Mur_ligase_C"/>
    <property type="match status" value="1"/>
</dbReference>
<dbReference type="InterPro" id="IPR036615">
    <property type="entry name" value="Mur_ligase_C_dom_sf"/>
</dbReference>
<dbReference type="InterPro" id="IPR000713">
    <property type="entry name" value="Mur_ligase_N"/>
</dbReference>
<evidence type="ECO:0000256" key="5">
    <source>
        <dbReference type="ARBA" id="ARBA00022984"/>
    </source>
</evidence>
<feature type="binding site" evidence="8">
    <location>
        <position position="384"/>
    </location>
    <ligand>
        <name>meso-2,6-diaminopimelate</name>
        <dbReference type="ChEBI" id="CHEBI:57791"/>
    </ligand>
</feature>
<dbReference type="NCBIfam" id="TIGR01085">
    <property type="entry name" value="murE"/>
    <property type="match status" value="1"/>
</dbReference>
<feature type="domain" description="Mur ligase central" evidence="12">
    <location>
        <begin position="107"/>
        <end position="312"/>
    </location>
</feature>
<keyword evidence="6 8" id="KW-0131">Cell cycle</keyword>
<evidence type="ECO:0000256" key="4">
    <source>
        <dbReference type="ARBA" id="ARBA00022960"/>
    </source>
</evidence>
<evidence type="ECO:0000256" key="9">
    <source>
        <dbReference type="RuleBase" id="RU004135"/>
    </source>
</evidence>
<keyword evidence="5 8" id="KW-0573">Peptidoglycan synthesis</keyword>
<dbReference type="PANTHER" id="PTHR23135">
    <property type="entry name" value="MUR LIGASE FAMILY MEMBER"/>
    <property type="match status" value="1"/>
</dbReference>
<keyword evidence="8" id="KW-0963">Cytoplasm</keyword>
<comment type="caution">
    <text evidence="8">Lacks conserved residue(s) required for the propagation of feature annotation.</text>
</comment>
<feature type="binding site" evidence="8">
    <location>
        <begin position="151"/>
        <end position="152"/>
    </location>
    <ligand>
        <name>UDP-N-acetyl-alpha-D-muramoyl-L-alanyl-D-glutamate</name>
        <dbReference type="ChEBI" id="CHEBI:83900"/>
    </ligand>
</feature>
<feature type="binding site" evidence="8">
    <location>
        <begin position="408"/>
        <end position="411"/>
    </location>
    <ligand>
        <name>meso-2,6-diaminopimelate</name>
        <dbReference type="ChEBI" id="CHEBI:57791"/>
    </ligand>
</feature>
<accession>A0A4Z0H3L3</accession>
<dbReference type="AlphaFoldDB" id="A0A4Z0H3L3"/>
<feature type="binding site" evidence="8">
    <location>
        <position position="178"/>
    </location>
    <ligand>
        <name>UDP-N-acetyl-alpha-D-muramoyl-L-alanyl-D-glutamate</name>
        <dbReference type="ChEBI" id="CHEBI:83900"/>
    </ligand>
</feature>
<comment type="function">
    <text evidence="8">Catalyzes the addition of meso-diaminopimelic acid to the nucleotide precursor UDP-N-acetylmuramoyl-L-alanyl-D-glutamate (UMAG) in the biosynthesis of bacterial cell-wall peptidoglycan.</text>
</comment>
<comment type="similarity">
    <text evidence="2 8">Belongs to the MurCDEF family. MurE subfamily.</text>
</comment>
<dbReference type="NCBIfam" id="NF001124">
    <property type="entry name" value="PRK00139.1-2"/>
    <property type="match status" value="1"/>
</dbReference>
<feature type="binding site" evidence="8">
    <location>
        <begin position="109"/>
        <end position="115"/>
    </location>
    <ligand>
        <name>ATP</name>
        <dbReference type="ChEBI" id="CHEBI:30616"/>
    </ligand>
</feature>
<evidence type="ECO:0000313" key="14">
    <source>
        <dbReference type="Proteomes" id="UP000297982"/>
    </source>
</evidence>
<dbReference type="GO" id="GO:0000287">
    <property type="term" value="F:magnesium ion binding"/>
    <property type="evidence" value="ECO:0007669"/>
    <property type="project" value="UniProtKB-UniRule"/>
</dbReference>
<dbReference type="InterPro" id="IPR004101">
    <property type="entry name" value="Mur_ligase_C"/>
</dbReference>
<dbReference type="SUPFAM" id="SSF53244">
    <property type="entry name" value="MurD-like peptide ligases, peptide-binding domain"/>
    <property type="match status" value="1"/>
</dbReference>
<evidence type="ECO:0000256" key="7">
    <source>
        <dbReference type="ARBA" id="ARBA00023316"/>
    </source>
</evidence>
<dbReference type="GO" id="GO:0009252">
    <property type="term" value="P:peptidoglycan biosynthetic process"/>
    <property type="evidence" value="ECO:0007669"/>
    <property type="project" value="UniProtKB-UniRule"/>
</dbReference>